<sequence>MPIKYEETEKVRRILMTLYGNPVAQGRPRFSRQGGFVKAYDPIKSKAYKALIRLELQPLLAKPGFRQFKNPCRVHLLICRAIPSGFSQKKRKEAIEAKIRPTTRPDTDNYIKGILDALNGTVLKDDSIVCEINAGKIYSDKPRIEVMVEERLRY</sequence>
<dbReference type="InterPro" id="IPR008822">
    <property type="entry name" value="Endonuclease_RusA-like"/>
</dbReference>
<organism evidence="1">
    <name type="scientific">Siphoviridae sp. ctFH16</name>
    <dbReference type="NCBI Taxonomy" id="2827817"/>
    <lineage>
        <taxon>Viruses</taxon>
        <taxon>Duplodnaviria</taxon>
        <taxon>Heunggongvirae</taxon>
        <taxon>Uroviricota</taxon>
        <taxon>Caudoviricetes</taxon>
    </lineage>
</organism>
<dbReference type="GO" id="GO:0006281">
    <property type="term" value="P:DNA repair"/>
    <property type="evidence" value="ECO:0007669"/>
    <property type="project" value="InterPro"/>
</dbReference>
<evidence type="ECO:0000313" key="1">
    <source>
        <dbReference type="EMBL" id="DAF64560.1"/>
    </source>
</evidence>
<dbReference type="SUPFAM" id="SSF103084">
    <property type="entry name" value="Holliday junction resolvase RusA"/>
    <property type="match status" value="1"/>
</dbReference>
<dbReference type="Pfam" id="PF05866">
    <property type="entry name" value="RusA"/>
    <property type="match status" value="1"/>
</dbReference>
<proteinExistence type="predicted"/>
<dbReference type="GO" id="GO:0006310">
    <property type="term" value="P:DNA recombination"/>
    <property type="evidence" value="ECO:0007669"/>
    <property type="project" value="InterPro"/>
</dbReference>
<protein>
    <submittedName>
        <fullName evidence="1">Endodeoxyribonuclease RusA</fullName>
    </submittedName>
</protein>
<dbReference type="EMBL" id="BK032863">
    <property type="protein sequence ID" value="DAF64560.1"/>
    <property type="molecule type" value="Genomic_DNA"/>
</dbReference>
<reference evidence="1" key="1">
    <citation type="journal article" date="2021" name="Proc. Natl. Acad. Sci. U.S.A.">
        <title>A Catalog of Tens of Thousands of Viruses from Human Metagenomes Reveals Hidden Associations with Chronic Diseases.</title>
        <authorList>
            <person name="Tisza M.J."/>
            <person name="Buck C.B."/>
        </authorList>
    </citation>
    <scope>NUCLEOTIDE SEQUENCE</scope>
    <source>
        <strain evidence="1">CtFH16</strain>
    </source>
</reference>
<name>A0A8S5TN53_9CAUD</name>
<dbReference type="GO" id="GO:0000287">
    <property type="term" value="F:magnesium ion binding"/>
    <property type="evidence" value="ECO:0007669"/>
    <property type="project" value="InterPro"/>
</dbReference>
<dbReference type="InterPro" id="IPR036614">
    <property type="entry name" value="RusA-like_sf"/>
</dbReference>
<accession>A0A8S5TN53</accession>
<dbReference type="Gene3D" id="3.30.1330.70">
    <property type="entry name" value="Holliday junction resolvase RusA"/>
    <property type="match status" value="1"/>
</dbReference>